<name>A0A507AUI5_9PEZI</name>
<dbReference type="Proteomes" id="UP000319257">
    <property type="component" value="Unassembled WGS sequence"/>
</dbReference>
<dbReference type="GeneID" id="41976042"/>
<feature type="domain" description="Acyclic terpene utilisation N-terminal" evidence="1">
    <location>
        <begin position="185"/>
        <end position="292"/>
    </location>
</feature>
<dbReference type="PANTHER" id="PTHR47585:SF2">
    <property type="entry name" value="DUF1446 DOMAIN PROTEIN (AFU_ORTHOLOGUE AFUA_6G11420)"/>
    <property type="match status" value="1"/>
</dbReference>
<accession>A0A507AUI5</accession>
<evidence type="ECO:0000313" key="2">
    <source>
        <dbReference type="EMBL" id="TPX10376.1"/>
    </source>
</evidence>
<reference evidence="2 3" key="1">
    <citation type="submission" date="2019-06" db="EMBL/GenBank/DDBJ databases">
        <title>Draft genome sequence of the filamentous fungus Phialemoniopsis curvata isolated from diesel fuel.</title>
        <authorList>
            <person name="Varaljay V.A."/>
            <person name="Lyon W.J."/>
            <person name="Crouch A.L."/>
            <person name="Drake C.E."/>
            <person name="Hollomon J.M."/>
            <person name="Nadeau L.J."/>
            <person name="Nunn H.S."/>
            <person name="Stevenson B.S."/>
            <person name="Bojanowski C.L."/>
            <person name="Crookes-Goodson W.J."/>
        </authorList>
    </citation>
    <scope>NUCLEOTIDE SEQUENCE [LARGE SCALE GENOMIC DNA]</scope>
    <source>
        <strain evidence="2 3">D216</strain>
    </source>
</reference>
<proteinExistence type="predicted"/>
<dbReference type="InParanoid" id="A0A507AUI5"/>
<feature type="domain" description="Acyclic terpene utilisation N-terminal" evidence="1">
    <location>
        <begin position="100"/>
        <end position="146"/>
    </location>
</feature>
<dbReference type="OrthoDB" id="10265871at2759"/>
<feature type="domain" description="Acyclic terpene utilisation N-terminal" evidence="1">
    <location>
        <begin position="2"/>
        <end position="81"/>
    </location>
</feature>
<sequence length="380" mass="42004">MTDRPENLVELAETGDVDFIVGDWMSEYYMAIRGKMVATRAQVNQVDAFEEQFVHSIVDALPFIESRGIKISQSRGLTATKYSSKCKSRLGRATSSAISPTGQLFKDWDCSPIYSAQCYLGSWGIIETFNEGADIVVCGRVADAAPRSPPQPIDVDGRETLFRSSHTASSRVISSNVLTMSPVEIASLLERQLREYLDVHPFSLLKFTLTGPANPNPSSQDAATVEFRIFAQSDSEDALSKKNSLDRCFNIIKCTYPGATFAVDTRQGVPKPYNEYFVTIIPQNLLSHTAHIPAKSLLKKIPTPTTTAEYLYEQEVDETAEPVSLQSFGPTCTAPLGYVVHARSGDKSSDCNVGFYVRHADEYPWLRTVLSFSFKTASTE</sequence>
<organism evidence="2 3">
    <name type="scientific">Thyridium curvatum</name>
    <dbReference type="NCBI Taxonomy" id="1093900"/>
    <lineage>
        <taxon>Eukaryota</taxon>
        <taxon>Fungi</taxon>
        <taxon>Dikarya</taxon>
        <taxon>Ascomycota</taxon>
        <taxon>Pezizomycotina</taxon>
        <taxon>Sordariomycetes</taxon>
        <taxon>Sordariomycetidae</taxon>
        <taxon>Thyridiales</taxon>
        <taxon>Thyridiaceae</taxon>
        <taxon>Thyridium</taxon>
    </lineage>
</organism>
<dbReference type="EMBL" id="SKBQ01000058">
    <property type="protein sequence ID" value="TPX10376.1"/>
    <property type="molecule type" value="Genomic_DNA"/>
</dbReference>
<keyword evidence="3" id="KW-1185">Reference proteome</keyword>
<gene>
    <name evidence="2" type="ORF">E0L32_008595</name>
</gene>
<dbReference type="PANTHER" id="PTHR47585">
    <property type="match status" value="1"/>
</dbReference>
<dbReference type="InterPro" id="IPR010839">
    <property type="entry name" value="AtuA_N"/>
</dbReference>
<comment type="caution">
    <text evidence="2">The sequence shown here is derived from an EMBL/GenBank/DDBJ whole genome shotgun (WGS) entry which is preliminary data.</text>
</comment>
<dbReference type="RefSeq" id="XP_030992087.1">
    <property type="nucleotide sequence ID" value="XM_031143467.1"/>
</dbReference>
<evidence type="ECO:0000259" key="1">
    <source>
        <dbReference type="Pfam" id="PF07287"/>
    </source>
</evidence>
<protein>
    <recommendedName>
        <fullName evidence="1">Acyclic terpene utilisation N-terminal domain-containing protein</fullName>
    </recommendedName>
</protein>
<dbReference type="AlphaFoldDB" id="A0A507AUI5"/>
<dbReference type="Pfam" id="PF07287">
    <property type="entry name" value="AtuA"/>
    <property type="match status" value="3"/>
</dbReference>
<evidence type="ECO:0000313" key="3">
    <source>
        <dbReference type="Proteomes" id="UP000319257"/>
    </source>
</evidence>